<dbReference type="EC" id="2.7.11.1" evidence="2"/>
<dbReference type="PROSITE" id="PS00107">
    <property type="entry name" value="PROTEIN_KINASE_ATP"/>
    <property type="match status" value="1"/>
</dbReference>
<protein>
    <recommendedName>
        <fullName evidence="2">non-specific serine/threonine protein kinase</fullName>
        <ecNumber evidence="2">2.7.11.1</ecNumber>
    </recommendedName>
</protein>
<keyword evidence="16" id="KW-1185">Reference proteome</keyword>
<dbReference type="InterPro" id="IPR008271">
    <property type="entry name" value="Ser/Thr_kinase_AS"/>
</dbReference>
<dbReference type="InterPro" id="IPR004041">
    <property type="entry name" value="NAF_dom"/>
</dbReference>
<evidence type="ECO:0000313" key="15">
    <source>
        <dbReference type="EMBL" id="CCI46411.1"/>
    </source>
</evidence>
<dbReference type="Proteomes" id="UP000053237">
    <property type="component" value="Unassembled WGS sequence"/>
</dbReference>
<keyword evidence="12" id="KW-0812">Transmembrane</keyword>
<evidence type="ECO:0000256" key="12">
    <source>
        <dbReference type="SAM" id="Phobius"/>
    </source>
</evidence>
<keyword evidence="5 10" id="KW-0547">Nucleotide-binding</keyword>
<evidence type="ECO:0000256" key="5">
    <source>
        <dbReference type="ARBA" id="ARBA00022741"/>
    </source>
</evidence>
<dbReference type="AlphaFoldDB" id="A0A024GIA3"/>
<dbReference type="InParanoid" id="A0A024GIA3"/>
<gene>
    <name evidence="15" type="ORF">BN9_073400</name>
</gene>
<dbReference type="PROSITE" id="PS50816">
    <property type="entry name" value="NAF"/>
    <property type="match status" value="1"/>
</dbReference>
<dbReference type="InterPro" id="IPR018451">
    <property type="entry name" value="NAF/FISL_domain"/>
</dbReference>
<keyword evidence="12" id="KW-0472">Membrane</keyword>
<reference evidence="15 16" key="1">
    <citation type="submission" date="2012-05" db="EMBL/GenBank/DDBJ databases">
        <title>Recombination and specialization in a pathogen metapopulation.</title>
        <authorList>
            <person name="Gardiner A."/>
            <person name="Kemen E."/>
            <person name="Schultz-Larsen T."/>
            <person name="MacLean D."/>
            <person name="Van Oosterhout C."/>
            <person name="Jones J.D.G."/>
        </authorList>
    </citation>
    <scope>NUCLEOTIDE SEQUENCE [LARGE SCALE GENOMIC DNA]</scope>
    <source>
        <strain evidence="15 16">Ac Nc2</strain>
    </source>
</reference>
<comment type="similarity">
    <text evidence="1">Belongs to the protein kinase superfamily. CAMK Ser/Thr protein kinase family. SNF1 subfamily.</text>
</comment>
<dbReference type="SUPFAM" id="SSF56112">
    <property type="entry name" value="Protein kinase-like (PK-like)"/>
    <property type="match status" value="1"/>
</dbReference>
<dbReference type="FunFam" id="3.30.200.20:FF:000096">
    <property type="entry name" value="Non-specific serine/threonine protein kinase"/>
    <property type="match status" value="1"/>
</dbReference>
<accession>A0A024GIA3</accession>
<evidence type="ECO:0000256" key="3">
    <source>
        <dbReference type="ARBA" id="ARBA00022527"/>
    </source>
</evidence>
<dbReference type="GO" id="GO:0007165">
    <property type="term" value="P:signal transduction"/>
    <property type="evidence" value="ECO:0007669"/>
    <property type="project" value="InterPro"/>
</dbReference>
<dbReference type="PROSITE" id="PS00108">
    <property type="entry name" value="PROTEIN_KINASE_ST"/>
    <property type="match status" value="1"/>
</dbReference>
<evidence type="ECO:0000256" key="2">
    <source>
        <dbReference type="ARBA" id="ARBA00012513"/>
    </source>
</evidence>
<dbReference type="STRING" id="65357.A0A024GIA3"/>
<dbReference type="EMBL" id="CAIX01000126">
    <property type="protein sequence ID" value="CCI46411.1"/>
    <property type="molecule type" value="Genomic_DNA"/>
</dbReference>
<evidence type="ECO:0000256" key="11">
    <source>
        <dbReference type="RuleBase" id="RU000304"/>
    </source>
</evidence>
<dbReference type="SMART" id="SM00220">
    <property type="entry name" value="S_TKc"/>
    <property type="match status" value="1"/>
</dbReference>
<dbReference type="Pfam" id="PF00069">
    <property type="entry name" value="Pkinase"/>
    <property type="match status" value="1"/>
</dbReference>
<evidence type="ECO:0000256" key="7">
    <source>
        <dbReference type="ARBA" id="ARBA00022840"/>
    </source>
</evidence>
<keyword evidence="7 10" id="KW-0067">ATP-binding</keyword>
<feature type="transmembrane region" description="Helical" evidence="12">
    <location>
        <begin position="200"/>
        <end position="217"/>
    </location>
</feature>
<feature type="domain" description="NAF" evidence="14">
    <location>
        <begin position="340"/>
        <end position="364"/>
    </location>
</feature>
<keyword evidence="12" id="KW-1133">Transmembrane helix</keyword>
<keyword evidence="4" id="KW-0808">Transferase</keyword>
<name>A0A024GIA3_9STRA</name>
<dbReference type="GO" id="GO:0004674">
    <property type="term" value="F:protein serine/threonine kinase activity"/>
    <property type="evidence" value="ECO:0007669"/>
    <property type="project" value="UniProtKB-KW"/>
</dbReference>
<evidence type="ECO:0000256" key="9">
    <source>
        <dbReference type="ARBA" id="ARBA00048679"/>
    </source>
</evidence>
<dbReference type="InterPro" id="IPR017441">
    <property type="entry name" value="Protein_kinase_ATP_BS"/>
</dbReference>
<dbReference type="GO" id="GO:0005524">
    <property type="term" value="F:ATP binding"/>
    <property type="evidence" value="ECO:0007669"/>
    <property type="project" value="UniProtKB-UniRule"/>
</dbReference>
<dbReference type="FunFam" id="1.10.510.10:FF:000279">
    <property type="entry name" value="Non-specific serine/threonine protein kinase"/>
    <property type="match status" value="1"/>
</dbReference>
<evidence type="ECO:0000313" key="16">
    <source>
        <dbReference type="Proteomes" id="UP000053237"/>
    </source>
</evidence>
<dbReference type="Pfam" id="PF03822">
    <property type="entry name" value="NAF"/>
    <property type="match status" value="1"/>
</dbReference>
<comment type="catalytic activity">
    <reaction evidence="9">
        <text>L-seryl-[protein] + ATP = O-phospho-L-seryl-[protein] + ADP + H(+)</text>
        <dbReference type="Rhea" id="RHEA:17989"/>
        <dbReference type="Rhea" id="RHEA-COMP:9863"/>
        <dbReference type="Rhea" id="RHEA-COMP:11604"/>
        <dbReference type="ChEBI" id="CHEBI:15378"/>
        <dbReference type="ChEBI" id="CHEBI:29999"/>
        <dbReference type="ChEBI" id="CHEBI:30616"/>
        <dbReference type="ChEBI" id="CHEBI:83421"/>
        <dbReference type="ChEBI" id="CHEBI:456216"/>
        <dbReference type="EC" id="2.7.11.1"/>
    </reaction>
</comment>
<dbReference type="PANTHER" id="PTHR43895">
    <property type="entry name" value="CALCIUM/CALMODULIN-DEPENDENT PROTEIN KINASE KINASE-RELATED"/>
    <property type="match status" value="1"/>
</dbReference>
<dbReference type="OrthoDB" id="193931at2759"/>
<dbReference type="InterPro" id="IPR011009">
    <property type="entry name" value="Kinase-like_dom_sf"/>
</dbReference>
<evidence type="ECO:0000256" key="1">
    <source>
        <dbReference type="ARBA" id="ARBA00006234"/>
    </source>
</evidence>
<evidence type="ECO:0000256" key="8">
    <source>
        <dbReference type="ARBA" id="ARBA00047899"/>
    </source>
</evidence>
<dbReference type="PROSITE" id="PS50011">
    <property type="entry name" value="PROTEIN_KINASE_DOM"/>
    <property type="match status" value="1"/>
</dbReference>
<comment type="caution">
    <text evidence="15">The sequence shown here is derived from an EMBL/GenBank/DDBJ whole genome shotgun (WGS) entry which is preliminary data.</text>
</comment>
<comment type="catalytic activity">
    <reaction evidence="8">
        <text>L-threonyl-[protein] + ATP = O-phospho-L-threonyl-[protein] + ADP + H(+)</text>
        <dbReference type="Rhea" id="RHEA:46608"/>
        <dbReference type="Rhea" id="RHEA-COMP:11060"/>
        <dbReference type="Rhea" id="RHEA-COMP:11605"/>
        <dbReference type="ChEBI" id="CHEBI:15378"/>
        <dbReference type="ChEBI" id="CHEBI:30013"/>
        <dbReference type="ChEBI" id="CHEBI:30616"/>
        <dbReference type="ChEBI" id="CHEBI:61977"/>
        <dbReference type="ChEBI" id="CHEBI:456216"/>
        <dbReference type="EC" id="2.7.11.1"/>
    </reaction>
</comment>
<feature type="domain" description="Protein kinase" evidence="13">
    <location>
        <begin position="8"/>
        <end position="271"/>
    </location>
</feature>
<keyword evidence="6" id="KW-0418">Kinase</keyword>
<evidence type="ECO:0000259" key="14">
    <source>
        <dbReference type="PROSITE" id="PS50816"/>
    </source>
</evidence>
<evidence type="ECO:0000256" key="10">
    <source>
        <dbReference type="PROSITE-ProRule" id="PRU10141"/>
    </source>
</evidence>
<keyword evidence="3 11" id="KW-0723">Serine/threonine-protein kinase</keyword>
<dbReference type="Gene3D" id="3.30.310.80">
    <property type="entry name" value="Kinase associated domain 1, KA1"/>
    <property type="match status" value="1"/>
</dbReference>
<evidence type="ECO:0000259" key="13">
    <source>
        <dbReference type="PROSITE" id="PS50011"/>
    </source>
</evidence>
<evidence type="ECO:0000256" key="6">
    <source>
        <dbReference type="ARBA" id="ARBA00022777"/>
    </source>
</evidence>
<dbReference type="Gene3D" id="1.10.510.10">
    <property type="entry name" value="Transferase(Phosphotransferase) domain 1"/>
    <property type="match status" value="1"/>
</dbReference>
<organism evidence="15 16">
    <name type="scientific">Albugo candida</name>
    <dbReference type="NCBI Taxonomy" id="65357"/>
    <lineage>
        <taxon>Eukaryota</taxon>
        <taxon>Sar</taxon>
        <taxon>Stramenopiles</taxon>
        <taxon>Oomycota</taxon>
        <taxon>Peronosporomycetes</taxon>
        <taxon>Albuginales</taxon>
        <taxon>Albuginaceae</taxon>
        <taxon>Albugo</taxon>
    </lineage>
</organism>
<feature type="binding site" evidence="10">
    <location>
        <position position="37"/>
    </location>
    <ligand>
        <name>ATP</name>
        <dbReference type="ChEBI" id="CHEBI:30616"/>
    </ligand>
</feature>
<evidence type="ECO:0000256" key="4">
    <source>
        <dbReference type="ARBA" id="ARBA00022679"/>
    </source>
</evidence>
<dbReference type="InterPro" id="IPR000719">
    <property type="entry name" value="Prot_kinase_dom"/>
</dbReference>
<dbReference type="CDD" id="cd12195">
    <property type="entry name" value="CIPK_C"/>
    <property type="match status" value="1"/>
</dbReference>
<sequence length="464" mass="52129">MVKKVGKYVIGKTLGEGTFGKVKFAVNTETDERVAIKVLDKEKIQKQNMGAQIKKEISIMKMVRHRHVVVLKEVLASRTKIFIVLELITGGELFDKIVSEGRFIETTARFYFQQLVDGVQYCHQNGVCHRDLKPENLLLDENGDLKISDFGLSALYEGGNPDGTGESTRAALLHTTCGTPNYVAPEVLADKGYDGRAADVWSIGVILYVLLAGFLPFDEPTMSALFRKIQKAEFSYPSWFSPCVINLLNRILVPDPEQRVTLTDIQSDDWLLNGSEENTHFVKESMQSDVSLPNDTYMEEQENKQTTSAQYKPSQAEMDAAIIEHPDEVVRSTKKTRSETGIKTMNAFDLINMCGGMALNRMFQSNDEKQVKRCTQFTSTLPASTIMARLTTYLESRHCEITVDSTSKLRATLQTPKGAVGVVIQIYVLAENLHLVEVRRGKGDIFEYHKFFSQLNEQLQDLSA</sequence>
<proteinExistence type="inferred from homology"/>
<dbReference type="PANTHER" id="PTHR43895:SF32">
    <property type="entry name" value="SERINE_THREONINE-PROTEIN KINASE CHK1"/>
    <property type="match status" value="1"/>
</dbReference>